<comment type="function">
    <text evidence="1 12">Catalyzes the condensation of (S)-aspartate-beta-semialdehyde [(S)-ASA] and pyruvate to 4-hydroxy-tetrahydrodipicolinate (HTPA).</text>
</comment>
<dbReference type="Proteomes" id="UP000342249">
    <property type="component" value="Unassembled WGS sequence"/>
</dbReference>
<evidence type="ECO:0000256" key="11">
    <source>
        <dbReference type="ARBA" id="ARBA00047836"/>
    </source>
</evidence>
<dbReference type="PANTHER" id="PTHR12128">
    <property type="entry name" value="DIHYDRODIPICOLINATE SYNTHASE"/>
    <property type="match status" value="1"/>
</dbReference>
<keyword evidence="10 12" id="KW-0704">Schiff base</keyword>
<dbReference type="GO" id="GO:0008840">
    <property type="term" value="F:4-hydroxy-tetrahydrodipicolinate synthase activity"/>
    <property type="evidence" value="ECO:0007669"/>
    <property type="project" value="UniProtKB-UniRule"/>
</dbReference>
<dbReference type="AlphaFoldDB" id="A0A5N7IV61"/>
<evidence type="ECO:0000256" key="7">
    <source>
        <dbReference type="ARBA" id="ARBA00022915"/>
    </source>
</evidence>
<accession>A0A5N7IV61</accession>
<dbReference type="PANTHER" id="PTHR12128:SF66">
    <property type="entry name" value="4-HYDROXY-2-OXOGLUTARATE ALDOLASE, MITOCHONDRIAL"/>
    <property type="match status" value="1"/>
</dbReference>
<evidence type="ECO:0000256" key="12">
    <source>
        <dbReference type="HAMAP-Rule" id="MF_00418"/>
    </source>
</evidence>
<dbReference type="HAMAP" id="MF_00418">
    <property type="entry name" value="DapA"/>
    <property type="match status" value="1"/>
</dbReference>
<comment type="subcellular location">
    <subcellularLocation>
        <location evidence="12">Cytoplasm</location>
    </subcellularLocation>
</comment>
<dbReference type="RefSeq" id="WP_152753766.1">
    <property type="nucleotide sequence ID" value="NZ_SPSE01000056.1"/>
</dbReference>
<gene>
    <name evidence="12" type="primary">dapA</name>
    <name evidence="16" type="ORF">E4V82_21230</name>
</gene>
<dbReference type="UniPathway" id="UPA00034">
    <property type="reaction ID" value="UER00017"/>
</dbReference>
<evidence type="ECO:0000256" key="5">
    <source>
        <dbReference type="ARBA" id="ARBA00022490"/>
    </source>
</evidence>
<evidence type="ECO:0000256" key="8">
    <source>
        <dbReference type="ARBA" id="ARBA00023154"/>
    </source>
</evidence>
<comment type="pathway">
    <text evidence="2 12">Amino-acid biosynthesis; L-lysine biosynthesis via DAP pathway; (S)-tetrahydrodipicolinate from L-aspartate: step 3/4.</text>
</comment>
<feature type="site" description="Part of a proton relay during catalysis" evidence="12">
    <location>
        <position position="107"/>
    </location>
</feature>
<dbReference type="InterPro" id="IPR013785">
    <property type="entry name" value="Aldolase_TIM"/>
</dbReference>
<feature type="active site" description="Proton donor/acceptor" evidence="12 14">
    <location>
        <position position="133"/>
    </location>
</feature>
<evidence type="ECO:0000256" key="1">
    <source>
        <dbReference type="ARBA" id="ARBA00003294"/>
    </source>
</evidence>
<reference evidence="16" key="1">
    <citation type="journal article" date="2019" name="Lett. Appl. Microbiol.">
        <title>A case of 'blown pack' spoilage of vacuum-packaged pork likely associated with Clostridium estertheticum in Canada.</title>
        <authorList>
            <person name="Zhang P."/>
            <person name="Ward P."/>
            <person name="McMullen L.M."/>
            <person name="Yang X."/>
        </authorList>
    </citation>
    <scope>NUCLEOTIDE SEQUENCE [LARGE SCALE GENOMIC DNA]</scope>
    <source>
        <strain evidence="16">MA19</strain>
    </source>
</reference>
<dbReference type="GO" id="GO:0009089">
    <property type="term" value="P:lysine biosynthetic process via diaminopimelate"/>
    <property type="evidence" value="ECO:0007669"/>
    <property type="project" value="UniProtKB-UniRule"/>
</dbReference>
<keyword evidence="5 12" id="KW-0963">Cytoplasm</keyword>
<comment type="catalytic activity">
    <reaction evidence="11 12">
        <text>L-aspartate 4-semialdehyde + pyruvate = (2S,4S)-4-hydroxy-2,3,4,5-tetrahydrodipicolinate + H2O + H(+)</text>
        <dbReference type="Rhea" id="RHEA:34171"/>
        <dbReference type="ChEBI" id="CHEBI:15361"/>
        <dbReference type="ChEBI" id="CHEBI:15377"/>
        <dbReference type="ChEBI" id="CHEBI:15378"/>
        <dbReference type="ChEBI" id="CHEBI:67139"/>
        <dbReference type="ChEBI" id="CHEBI:537519"/>
        <dbReference type="EC" id="4.3.3.7"/>
    </reaction>
</comment>
<evidence type="ECO:0000256" key="10">
    <source>
        <dbReference type="ARBA" id="ARBA00023270"/>
    </source>
</evidence>
<dbReference type="SUPFAM" id="SSF51569">
    <property type="entry name" value="Aldolase"/>
    <property type="match status" value="1"/>
</dbReference>
<keyword evidence="9 12" id="KW-0456">Lyase</keyword>
<evidence type="ECO:0000313" key="16">
    <source>
        <dbReference type="EMBL" id="MPQ64602.1"/>
    </source>
</evidence>
<dbReference type="InterPro" id="IPR002220">
    <property type="entry name" value="DapA-like"/>
</dbReference>
<feature type="binding site" evidence="12 15">
    <location>
        <position position="45"/>
    </location>
    <ligand>
        <name>pyruvate</name>
        <dbReference type="ChEBI" id="CHEBI:15361"/>
    </ligand>
</feature>
<feature type="site" description="Part of a proton relay during catalysis" evidence="12">
    <location>
        <position position="44"/>
    </location>
</feature>
<name>A0A5N7IV61_9CLOT</name>
<dbReference type="EMBL" id="SPSF01000053">
    <property type="protein sequence ID" value="MPQ64602.1"/>
    <property type="molecule type" value="Genomic_DNA"/>
</dbReference>
<evidence type="ECO:0000313" key="17">
    <source>
        <dbReference type="Proteomes" id="UP000342249"/>
    </source>
</evidence>
<dbReference type="GO" id="GO:0005737">
    <property type="term" value="C:cytoplasm"/>
    <property type="evidence" value="ECO:0007669"/>
    <property type="project" value="UniProtKB-SubCell"/>
</dbReference>
<comment type="subunit">
    <text evidence="12">Homotetramer; dimer of dimers.</text>
</comment>
<comment type="caution">
    <text evidence="12">Was originally thought to be a dihydrodipicolinate synthase (DHDPS), catalyzing the condensation of (S)-aspartate-beta-semialdehyde [(S)-ASA] and pyruvate to dihydrodipicolinate (DHDP). However, it was shown in E.coli that the product of the enzymatic reaction is not dihydrodipicolinate but in fact (4S)-4-hydroxy-2,3,4,5-tetrahydro-(2S)-dipicolinic acid (HTPA), and that the consecutive dehydration reaction leading to DHDP is not spontaneous but catalyzed by DapB.</text>
</comment>
<sequence length="297" mass="33134">MAISGVFIPLVTPFKDGNVDYVSYKKLIDYYLTKGVHGFIPLGTTSEGPTISDFEYEEIIEKTIEYTNGSVPIYVGLGGNNTKKVVEKLKVVEKYKIDGILSVSPYYSRPDQRGIFQHFKSISEATYLDIIVYNIPYRTGRNIENTTIRKLAELNNIVGIKDSSGNIAQTTELILNKPKNFSILTGEDALFYTTLCLGGDGGILASAHINTEGFIKVYNDITSNNSKAALETWKELYEFIPMLFQEPNPAPLKYCLKKLGLIDSSEVRLPLVEITEELQKNLNTIIKSIGGKHSIIK</sequence>
<evidence type="ECO:0000256" key="9">
    <source>
        <dbReference type="ARBA" id="ARBA00023239"/>
    </source>
</evidence>
<dbReference type="NCBIfam" id="TIGR00674">
    <property type="entry name" value="dapA"/>
    <property type="match status" value="1"/>
</dbReference>
<evidence type="ECO:0000256" key="15">
    <source>
        <dbReference type="PIRSR" id="PIRSR001365-2"/>
    </source>
</evidence>
<dbReference type="PRINTS" id="PR00146">
    <property type="entry name" value="DHPICSNTHASE"/>
</dbReference>
<feature type="active site" description="Schiff-base intermediate with substrate" evidence="12 14">
    <location>
        <position position="161"/>
    </location>
</feature>
<dbReference type="SMART" id="SM01130">
    <property type="entry name" value="DHDPS"/>
    <property type="match status" value="1"/>
</dbReference>
<keyword evidence="6 12" id="KW-0028">Amino-acid biosynthesis</keyword>
<evidence type="ECO:0000256" key="6">
    <source>
        <dbReference type="ARBA" id="ARBA00022605"/>
    </source>
</evidence>
<dbReference type="PIRSF" id="PIRSF001365">
    <property type="entry name" value="DHDPS"/>
    <property type="match status" value="1"/>
</dbReference>
<evidence type="ECO:0000256" key="3">
    <source>
        <dbReference type="ARBA" id="ARBA00007592"/>
    </source>
</evidence>
<dbReference type="Pfam" id="PF00701">
    <property type="entry name" value="DHDPS"/>
    <property type="match status" value="1"/>
</dbReference>
<evidence type="ECO:0000256" key="4">
    <source>
        <dbReference type="ARBA" id="ARBA00012086"/>
    </source>
</evidence>
<dbReference type="EC" id="4.3.3.7" evidence="4 12"/>
<dbReference type="CDD" id="cd00950">
    <property type="entry name" value="DHDPS"/>
    <property type="match status" value="1"/>
</dbReference>
<dbReference type="InterPro" id="IPR005263">
    <property type="entry name" value="DapA"/>
</dbReference>
<evidence type="ECO:0000256" key="13">
    <source>
        <dbReference type="PIRNR" id="PIRNR001365"/>
    </source>
</evidence>
<comment type="similarity">
    <text evidence="3 12 13">Belongs to the DapA family.</text>
</comment>
<proteinExistence type="inferred from homology"/>
<feature type="binding site" evidence="12 15">
    <location>
        <position position="203"/>
    </location>
    <ligand>
        <name>pyruvate</name>
        <dbReference type="ChEBI" id="CHEBI:15361"/>
    </ligand>
</feature>
<keyword evidence="7 12" id="KW-0220">Diaminopimelate biosynthesis</keyword>
<evidence type="ECO:0000256" key="2">
    <source>
        <dbReference type="ARBA" id="ARBA00005120"/>
    </source>
</evidence>
<keyword evidence="8 12" id="KW-0457">Lysine biosynthesis</keyword>
<dbReference type="Gene3D" id="3.20.20.70">
    <property type="entry name" value="Aldolase class I"/>
    <property type="match status" value="1"/>
</dbReference>
<dbReference type="InterPro" id="IPR020625">
    <property type="entry name" value="Schiff_base-form_aldolases_AS"/>
</dbReference>
<organism evidence="16 17">
    <name type="scientific">Clostridium estertheticum</name>
    <dbReference type="NCBI Taxonomy" id="238834"/>
    <lineage>
        <taxon>Bacteria</taxon>
        <taxon>Bacillati</taxon>
        <taxon>Bacillota</taxon>
        <taxon>Clostridia</taxon>
        <taxon>Eubacteriales</taxon>
        <taxon>Clostridiaceae</taxon>
        <taxon>Clostridium</taxon>
    </lineage>
</organism>
<dbReference type="PROSITE" id="PS00666">
    <property type="entry name" value="DHDPS_2"/>
    <property type="match status" value="1"/>
</dbReference>
<protein>
    <recommendedName>
        <fullName evidence="4 12">4-hydroxy-tetrahydrodipicolinate synthase</fullName>
        <shortName evidence="12">HTPA synthase</shortName>
        <ecNumber evidence="4 12">4.3.3.7</ecNumber>
    </recommendedName>
</protein>
<dbReference type="GO" id="GO:0019877">
    <property type="term" value="P:diaminopimelate biosynthetic process"/>
    <property type="evidence" value="ECO:0007669"/>
    <property type="project" value="UniProtKB-UniRule"/>
</dbReference>
<comment type="caution">
    <text evidence="16">The sequence shown here is derived from an EMBL/GenBank/DDBJ whole genome shotgun (WGS) entry which is preliminary data.</text>
</comment>
<evidence type="ECO:0000256" key="14">
    <source>
        <dbReference type="PIRSR" id="PIRSR001365-1"/>
    </source>
</evidence>